<feature type="transmembrane region" description="Helical" evidence="1">
    <location>
        <begin position="88"/>
        <end position="121"/>
    </location>
</feature>
<comment type="caution">
    <text evidence="2">The sequence shown here is derived from an EMBL/GenBank/DDBJ whole genome shotgun (WGS) entry which is preliminary data.</text>
</comment>
<gene>
    <name evidence="2" type="ORF">CEE36_09315</name>
</gene>
<dbReference type="Pfam" id="PF17319">
    <property type="entry name" value="DUF5362"/>
    <property type="match status" value="1"/>
</dbReference>
<keyword evidence="1" id="KW-1133">Transmembrane helix</keyword>
<keyword evidence="1" id="KW-0812">Transmembrane</keyword>
<dbReference type="EMBL" id="NJBO01000017">
    <property type="protein sequence ID" value="TKJ40594.1"/>
    <property type="molecule type" value="Genomic_DNA"/>
</dbReference>
<name>A0A532V056_UNCT6</name>
<evidence type="ECO:0000313" key="2">
    <source>
        <dbReference type="EMBL" id="TKJ40594.1"/>
    </source>
</evidence>
<sequence>MASGLDAATIEQLRANIKDTKGWMKLLGILSIIDGALMALTLVGIVVAWLPIWIGVLLTQAASRGDEFVTKTTPADLIEYHSKLKTVFTILGIVAIIAIIMAGIGIIVSLIILIAGGFAMLNY</sequence>
<dbReference type="InterPro" id="IPR035287">
    <property type="entry name" value="DUF5362"/>
</dbReference>
<protein>
    <recommendedName>
        <fullName evidence="4">DUF5362 domain-containing protein</fullName>
    </recommendedName>
</protein>
<proteinExistence type="predicted"/>
<evidence type="ECO:0008006" key="4">
    <source>
        <dbReference type="Google" id="ProtNLM"/>
    </source>
</evidence>
<keyword evidence="1" id="KW-0472">Membrane</keyword>
<feature type="transmembrane region" description="Helical" evidence="1">
    <location>
        <begin position="26"/>
        <end position="54"/>
    </location>
</feature>
<accession>A0A532V056</accession>
<evidence type="ECO:0000256" key="1">
    <source>
        <dbReference type="SAM" id="Phobius"/>
    </source>
</evidence>
<dbReference type="AlphaFoldDB" id="A0A532V056"/>
<reference evidence="2 3" key="1">
    <citation type="submission" date="2017-06" db="EMBL/GenBank/DDBJ databases">
        <title>Novel microbial phyla capable of carbon fixation and sulfur reduction in deep-sea sediments.</title>
        <authorList>
            <person name="Huang J."/>
            <person name="Baker B."/>
            <person name="Wang Y."/>
        </authorList>
    </citation>
    <scope>NUCLEOTIDE SEQUENCE [LARGE SCALE GENOMIC DNA]</scope>
    <source>
        <strain evidence="2">B3_TA06</strain>
    </source>
</reference>
<evidence type="ECO:0000313" key="3">
    <source>
        <dbReference type="Proteomes" id="UP000317778"/>
    </source>
</evidence>
<dbReference type="Proteomes" id="UP000317778">
    <property type="component" value="Unassembled WGS sequence"/>
</dbReference>
<organism evidence="2 3">
    <name type="scientific">candidate division TA06 bacterium B3_TA06</name>
    <dbReference type="NCBI Taxonomy" id="2012487"/>
    <lineage>
        <taxon>Bacteria</taxon>
        <taxon>Bacteria division TA06</taxon>
    </lineage>
</organism>